<sequence length="98" mass="10960">MTMAMEIHTTTMARRGQMCRRGDRVRRKMLMEREELGCSGGVERSLETTPSAVEKAGFDGAVACAFLRLGKWRRRLEAGAWRWRMAAALGGGGWRRGG</sequence>
<protein>
    <submittedName>
        <fullName evidence="1">Uncharacterized protein</fullName>
    </submittedName>
</protein>
<dbReference type="Proteomes" id="UP000026961">
    <property type="component" value="Chromosome 1"/>
</dbReference>
<reference evidence="1" key="2">
    <citation type="submission" date="2015-04" db="UniProtKB">
        <authorList>
            <consortium name="EnsemblPlants"/>
        </authorList>
    </citation>
    <scope>IDENTIFICATION</scope>
</reference>
<dbReference type="HOGENOM" id="CLU_2337037_0_0_1"/>
<proteinExistence type="predicted"/>
<reference evidence="1" key="1">
    <citation type="submission" date="2013-08" db="EMBL/GenBank/DDBJ databases">
        <title>Oryza genome evolution.</title>
        <authorList>
            <person name="Wing R.A."/>
            <person name="Panaud O."/>
            <person name="Oliveira A.C."/>
        </authorList>
    </citation>
    <scope>NUCLEOTIDE SEQUENCE</scope>
</reference>
<keyword evidence="2" id="KW-1185">Reference proteome</keyword>
<evidence type="ECO:0000313" key="2">
    <source>
        <dbReference type="Proteomes" id="UP000026961"/>
    </source>
</evidence>
<name>A0A0D9YDA4_9ORYZ</name>
<dbReference type="Gramene" id="OGLUM01G30720.1">
    <property type="protein sequence ID" value="OGLUM01G30720.1"/>
    <property type="gene ID" value="OGLUM01G30720"/>
</dbReference>
<dbReference type="AlphaFoldDB" id="A0A0D9YDA4"/>
<accession>A0A0D9YDA4</accession>
<dbReference type="EnsemblPlants" id="OGLUM01G30720.1">
    <property type="protein sequence ID" value="OGLUM01G30720.1"/>
    <property type="gene ID" value="OGLUM01G30720"/>
</dbReference>
<reference evidence="1" key="3">
    <citation type="submission" date="2018-05" db="EMBL/GenBank/DDBJ databases">
        <title>OgluRS3 (Oryza glumaepatula Reference Sequence Version 3).</title>
        <authorList>
            <person name="Zhang J."/>
            <person name="Kudrna D."/>
            <person name="Lee S."/>
            <person name="Talag J."/>
            <person name="Welchert J."/>
            <person name="Wing R.A."/>
        </authorList>
    </citation>
    <scope>NUCLEOTIDE SEQUENCE [LARGE SCALE GENOMIC DNA]</scope>
</reference>
<organism evidence="1">
    <name type="scientific">Oryza glumipatula</name>
    <dbReference type="NCBI Taxonomy" id="40148"/>
    <lineage>
        <taxon>Eukaryota</taxon>
        <taxon>Viridiplantae</taxon>
        <taxon>Streptophyta</taxon>
        <taxon>Embryophyta</taxon>
        <taxon>Tracheophyta</taxon>
        <taxon>Spermatophyta</taxon>
        <taxon>Magnoliopsida</taxon>
        <taxon>Liliopsida</taxon>
        <taxon>Poales</taxon>
        <taxon>Poaceae</taxon>
        <taxon>BOP clade</taxon>
        <taxon>Oryzoideae</taxon>
        <taxon>Oryzeae</taxon>
        <taxon>Oryzinae</taxon>
        <taxon>Oryza</taxon>
    </lineage>
</organism>
<evidence type="ECO:0000313" key="1">
    <source>
        <dbReference type="EnsemblPlants" id="OGLUM01G30720.1"/>
    </source>
</evidence>